<dbReference type="Proteomes" id="UP000249518">
    <property type="component" value="Unassembled WGS sequence"/>
</dbReference>
<gene>
    <name evidence="5" type="ORF">B0I10_11836</name>
</gene>
<dbReference type="GO" id="GO:0003677">
    <property type="term" value="F:DNA binding"/>
    <property type="evidence" value="ECO:0007669"/>
    <property type="project" value="UniProtKB-KW"/>
</dbReference>
<dbReference type="Gene3D" id="2.10.109.10">
    <property type="entry name" value="Umud Fragment, subunit A"/>
    <property type="match status" value="1"/>
</dbReference>
<dbReference type="AlphaFoldDB" id="A0A328WJV0"/>
<dbReference type="PANTHER" id="PTHR40661">
    <property type="match status" value="1"/>
</dbReference>
<keyword evidence="1" id="KW-0805">Transcription regulation</keyword>
<dbReference type="InterPro" id="IPR039418">
    <property type="entry name" value="LexA-like"/>
</dbReference>
<dbReference type="EMBL" id="QLSV01000018">
    <property type="protein sequence ID" value="RAR46501.1"/>
    <property type="molecule type" value="Genomic_DNA"/>
</dbReference>
<sequence>MGNINSKIDKIAEKYFGGNNSAFAKAMGTNEANIRNYRNNTIPKLDFIIAVKEKLGISFEILLGDNETIETSQVNEPPSLLDYSKQTLIPLYDLKQAGGLKKLLSLNKKESIVLGYISLPDAPKCDGALIAFGEGMHPLIKNGDYLLYKKVETKYNQLFYGEMYLLSIDVEGEEYITFKYIQKSETNPDTIVLVSFNQNFQTKEIPFANVKALALIKATINRTGML</sequence>
<evidence type="ECO:0000313" key="5">
    <source>
        <dbReference type="EMBL" id="RAR46501.1"/>
    </source>
</evidence>
<dbReference type="SUPFAM" id="SSF51306">
    <property type="entry name" value="LexA/Signal peptidase"/>
    <property type="match status" value="1"/>
</dbReference>
<dbReference type="OrthoDB" id="796548at2"/>
<evidence type="ECO:0000256" key="2">
    <source>
        <dbReference type="ARBA" id="ARBA00023125"/>
    </source>
</evidence>
<reference evidence="5 6" key="1">
    <citation type="submission" date="2018-06" db="EMBL/GenBank/DDBJ databases">
        <title>Genomic Encyclopedia of Type Strains, Phase III (KMG-III): the genomes of soil and plant-associated and newly described type strains.</title>
        <authorList>
            <person name="Whitman W."/>
        </authorList>
    </citation>
    <scope>NUCLEOTIDE SEQUENCE [LARGE SCALE GENOMIC DNA]</scope>
    <source>
        <strain evidence="5 6">CGMCC 1.12504</strain>
    </source>
</reference>
<organism evidence="5 6">
    <name type="scientific">Flavobacterium lacus</name>
    <dbReference type="NCBI Taxonomy" id="1353778"/>
    <lineage>
        <taxon>Bacteria</taxon>
        <taxon>Pseudomonadati</taxon>
        <taxon>Bacteroidota</taxon>
        <taxon>Flavobacteriia</taxon>
        <taxon>Flavobacteriales</taxon>
        <taxon>Flavobacteriaceae</taxon>
        <taxon>Flavobacterium</taxon>
    </lineage>
</organism>
<accession>A0A328WJV0</accession>
<feature type="domain" description="Peptidase S24/S26A/S26B/S26C" evidence="4">
    <location>
        <begin position="91"/>
        <end position="212"/>
    </location>
</feature>
<dbReference type="InterPro" id="IPR015927">
    <property type="entry name" value="Peptidase_S24_S26A/B/C"/>
</dbReference>
<evidence type="ECO:0000256" key="1">
    <source>
        <dbReference type="ARBA" id="ARBA00023015"/>
    </source>
</evidence>
<name>A0A328WJV0_9FLAO</name>
<proteinExistence type="predicted"/>
<dbReference type="Pfam" id="PF00717">
    <property type="entry name" value="Peptidase_S24"/>
    <property type="match status" value="1"/>
</dbReference>
<dbReference type="CDD" id="cd06529">
    <property type="entry name" value="S24_LexA-like"/>
    <property type="match status" value="1"/>
</dbReference>
<evidence type="ECO:0000313" key="6">
    <source>
        <dbReference type="Proteomes" id="UP000249518"/>
    </source>
</evidence>
<keyword evidence="2" id="KW-0238">DNA-binding</keyword>
<evidence type="ECO:0000259" key="4">
    <source>
        <dbReference type="Pfam" id="PF00717"/>
    </source>
</evidence>
<comment type="caution">
    <text evidence="5">The sequence shown here is derived from an EMBL/GenBank/DDBJ whole genome shotgun (WGS) entry which is preliminary data.</text>
</comment>
<dbReference type="PANTHER" id="PTHR40661:SF1">
    <property type="entry name" value="HTH CRO_C1-TYPE DOMAIN-CONTAINING PROTEIN"/>
    <property type="match status" value="1"/>
</dbReference>
<dbReference type="InterPro" id="IPR036286">
    <property type="entry name" value="LexA/Signal_pep-like_sf"/>
</dbReference>
<evidence type="ECO:0000256" key="3">
    <source>
        <dbReference type="ARBA" id="ARBA00023163"/>
    </source>
</evidence>
<dbReference type="RefSeq" id="WP_112087306.1">
    <property type="nucleotide sequence ID" value="NZ_QLSV01000018.1"/>
</dbReference>
<keyword evidence="6" id="KW-1185">Reference proteome</keyword>
<keyword evidence="3" id="KW-0804">Transcription</keyword>
<protein>
    <recommendedName>
        <fullName evidence="4">Peptidase S24/S26A/S26B/S26C domain-containing protein</fullName>
    </recommendedName>
</protein>